<name>A0A1A8XKN9_9RHOO</name>
<evidence type="ECO:0000259" key="1">
    <source>
        <dbReference type="Pfam" id="PF13340"/>
    </source>
</evidence>
<organism evidence="2 3">
    <name type="scientific">Candidatus Propionivibrio aalborgensis</name>
    <dbReference type="NCBI Taxonomy" id="1860101"/>
    <lineage>
        <taxon>Bacteria</taxon>
        <taxon>Pseudomonadati</taxon>
        <taxon>Pseudomonadota</taxon>
        <taxon>Betaproteobacteria</taxon>
        <taxon>Rhodocyclales</taxon>
        <taxon>Rhodocyclaceae</taxon>
        <taxon>Propionivibrio</taxon>
    </lineage>
</organism>
<dbReference type="PANTHER" id="PTHR46637:SF1">
    <property type="entry name" value="BLL5188 PROTEIN"/>
    <property type="match status" value="1"/>
</dbReference>
<gene>
    <name evidence="2" type="ORF">PROAA_140011</name>
</gene>
<proteinExistence type="predicted"/>
<dbReference type="EMBL" id="FLQY01000046">
    <property type="protein sequence ID" value="SBT04962.1"/>
    <property type="molecule type" value="Genomic_DNA"/>
</dbReference>
<dbReference type="InterPro" id="IPR052909">
    <property type="entry name" value="Transposase_6_like"/>
</dbReference>
<feature type="domain" description="Insertion element IS402-like" evidence="1">
    <location>
        <begin position="1"/>
        <end position="43"/>
    </location>
</feature>
<dbReference type="Pfam" id="PF13340">
    <property type="entry name" value="DUF4096"/>
    <property type="match status" value="1"/>
</dbReference>
<reference evidence="2 3" key="1">
    <citation type="submission" date="2016-06" db="EMBL/GenBank/DDBJ databases">
        <authorList>
            <person name="Kjaerup R.B."/>
            <person name="Dalgaard T.S."/>
            <person name="Juul-Madsen H.R."/>
        </authorList>
    </citation>
    <scope>NUCLEOTIDE SEQUENCE [LARGE SCALE GENOMIC DNA]</scope>
    <source>
        <strain evidence="2">2</strain>
    </source>
</reference>
<evidence type="ECO:0000313" key="2">
    <source>
        <dbReference type="EMBL" id="SBT04962.1"/>
    </source>
</evidence>
<dbReference type="PANTHER" id="PTHR46637">
    <property type="entry name" value="TIS1421-TRANSPOSASE PROTEIN A"/>
    <property type="match status" value="1"/>
</dbReference>
<evidence type="ECO:0000313" key="3">
    <source>
        <dbReference type="Proteomes" id="UP000199600"/>
    </source>
</evidence>
<accession>A0A1A8XKN9</accession>
<protein>
    <recommendedName>
        <fullName evidence="1">Insertion element IS402-like domain-containing protein</fullName>
    </recommendedName>
</protein>
<dbReference type="InterPro" id="IPR025161">
    <property type="entry name" value="IS402-like_dom"/>
</dbReference>
<dbReference type="AlphaFoldDB" id="A0A1A8XKN9"/>
<dbReference type="Proteomes" id="UP000199600">
    <property type="component" value="Unassembled WGS sequence"/>
</dbReference>
<keyword evidence="3" id="KW-1185">Reference proteome</keyword>
<sequence>MEAVLYTARVGNPWRDLPAEFGNWHSVYVRFARWEMYGVWHRVAEALSGEADLEELFIDSTVVRAHQHAAGTPKKTVAIKRSADRGVG</sequence>